<dbReference type="EMBL" id="HBKN01025389">
    <property type="protein sequence ID" value="CAE2308109.1"/>
    <property type="molecule type" value="Transcribed_RNA"/>
</dbReference>
<comment type="similarity">
    <text evidence="7">Belongs to the amino acid-polyamine-organocation (APC) superfamily. Polyamine:cation symporter (PHS) (TC 2.A.3.12) family.</text>
</comment>
<feature type="compositionally biased region" description="Polar residues" evidence="8">
    <location>
        <begin position="535"/>
        <end position="558"/>
    </location>
</feature>
<feature type="transmembrane region" description="Helical" evidence="9">
    <location>
        <begin position="106"/>
        <end position="125"/>
    </location>
</feature>
<feature type="transmembrane region" description="Helical" evidence="9">
    <location>
        <begin position="394"/>
        <end position="412"/>
    </location>
</feature>
<organism evidence="10">
    <name type="scientific">Guillardia theta</name>
    <name type="common">Cryptophyte</name>
    <name type="synonym">Cryptomonas phi</name>
    <dbReference type="NCBI Taxonomy" id="55529"/>
    <lineage>
        <taxon>Eukaryota</taxon>
        <taxon>Cryptophyceae</taxon>
        <taxon>Pyrenomonadales</taxon>
        <taxon>Geminigeraceae</taxon>
        <taxon>Guillardia</taxon>
    </lineage>
</organism>
<dbReference type="InterPro" id="IPR002293">
    <property type="entry name" value="AA/rel_permease1"/>
</dbReference>
<dbReference type="PANTHER" id="PTHR45826">
    <property type="entry name" value="POLYAMINE TRANSPORTER PUT1"/>
    <property type="match status" value="1"/>
</dbReference>
<dbReference type="PANTHER" id="PTHR45826:SF2">
    <property type="entry name" value="AMINO ACID TRANSPORTER"/>
    <property type="match status" value="1"/>
</dbReference>
<gene>
    <name evidence="10" type="ORF">GTHE00462_LOCUS19748</name>
</gene>
<evidence type="ECO:0000256" key="1">
    <source>
        <dbReference type="ARBA" id="ARBA00004651"/>
    </source>
</evidence>
<protein>
    <recommendedName>
        <fullName evidence="11">Amino acid transporter</fullName>
    </recommendedName>
</protein>
<dbReference type="Pfam" id="PF13520">
    <property type="entry name" value="AA_permease_2"/>
    <property type="match status" value="1"/>
</dbReference>
<dbReference type="Gene3D" id="1.20.1740.10">
    <property type="entry name" value="Amino acid/polyamine transporter I"/>
    <property type="match status" value="1"/>
</dbReference>
<feature type="region of interest" description="Disordered" evidence="8">
    <location>
        <begin position="532"/>
        <end position="562"/>
    </location>
</feature>
<evidence type="ECO:0000256" key="6">
    <source>
        <dbReference type="ARBA" id="ARBA00023136"/>
    </source>
</evidence>
<keyword evidence="6 9" id="KW-0472">Membrane</keyword>
<feature type="transmembrane region" description="Helical" evidence="9">
    <location>
        <begin position="483"/>
        <end position="503"/>
    </location>
</feature>
<name>A0A7S4KWY5_GUITH</name>
<proteinExistence type="inferred from homology"/>
<feature type="transmembrane region" description="Helical" evidence="9">
    <location>
        <begin position="180"/>
        <end position="204"/>
    </location>
</feature>
<evidence type="ECO:0000313" key="10">
    <source>
        <dbReference type="EMBL" id="CAE2308109.1"/>
    </source>
</evidence>
<accession>A0A7S4KWY5</accession>
<feature type="transmembrane region" description="Helical" evidence="9">
    <location>
        <begin position="225"/>
        <end position="249"/>
    </location>
</feature>
<evidence type="ECO:0000256" key="2">
    <source>
        <dbReference type="ARBA" id="ARBA00022448"/>
    </source>
</evidence>
<evidence type="ECO:0000256" key="8">
    <source>
        <dbReference type="SAM" id="MobiDB-lite"/>
    </source>
</evidence>
<feature type="compositionally biased region" description="Basic residues" evidence="8">
    <location>
        <begin position="1"/>
        <end position="10"/>
    </location>
</feature>
<feature type="transmembrane region" description="Helical" evidence="9">
    <location>
        <begin position="77"/>
        <end position="94"/>
    </location>
</feature>
<feature type="region of interest" description="Disordered" evidence="8">
    <location>
        <begin position="1"/>
        <end position="20"/>
    </location>
</feature>
<keyword evidence="2" id="KW-0813">Transport</keyword>
<keyword evidence="4 9" id="KW-0812">Transmembrane</keyword>
<evidence type="ECO:0000256" key="5">
    <source>
        <dbReference type="ARBA" id="ARBA00022989"/>
    </source>
</evidence>
<sequence length="584" mass="62714">MALRSPHMKPQRSDLDGDHLSSINRSYFDTGIMDEPPLPAVDEQTPLLIPPTTEWNLDLDDYYETGSLCGDRRSLSFLNLIGIMYFAVSGGPEGTEGIISAGGPKFALLGIAATSVLWSMPIALLSAEMVTAVPQNGGPMVWSRAAFGAGTAMGDFVAFLAGWLSFLFTAVDAALYPSMFMSYLVAGTGIALTPVHITFGKLLFVAALTAHNVAGVESVGASSSVMIIALLAPFVAFIFVAFTGVAGWAFSPGNWLVGALTPSSAVDYTVLLLWNMGMWESAASCAGEVQNPSKTFPRALAAVLFLVVLNYALPIMAFTGVDDNYDKYVNGYYVKIATQVGGKAFGSALALGQCISTIGLFSNSVVKNSYLLCGMGEQTLLPKLFSDRWSVTNAPIFSIAASSLVTVIMVMLDSFSVVLSIDMMLYSMVLMIEIAAFIKLRYSFPDLQRGYKIPISGPWLFIFFTPVIAFGILLICTTSLQGILLVAFLILIGVMLFSGLWIYRQQSPTVFQQAPSEVPEILESPACSRLGTPAPSHQGSSYRESAQHSSVRSGQGSAQGEYDTHWDASWDHPLYQGRDAITGL</sequence>
<evidence type="ECO:0000256" key="7">
    <source>
        <dbReference type="ARBA" id="ARBA00024041"/>
    </source>
</evidence>
<keyword evidence="5 9" id="KW-1133">Transmembrane helix</keyword>
<feature type="transmembrane region" description="Helical" evidence="9">
    <location>
        <begin position="299"/>
        <end position="321"/>
    </location>
</feature>
<dbReference type="GO" id="GO:0005886">
    <property type="term" value="C:plasma membrane"/>
    <property type="evidence" value="ECO:0007669"/>
    <property type="project" value="UniProtKB-SubCell"/>
</dbReference>
<dbReference type="InterPro" id="IPR044566">
    <property type="entry name" value="RMV1-like"/>
</dbReference>
<evidence type="ECO:0000256" key="4">
    <source>
        <dbReference type="ARBA" id="ARBA00022692"/>
    </source>
</evidence>
<evidence type="ECO:0008006" key="11">
    <source>
        <dbReference type="Google" id="ProtNLM"/>
    </source>
</evidence>
<feature type="transmembrane region" description="Helical" evidence="9">
    <location>
        <begin position="146"/>
        <end position="168"/>
    </location>
</feature>
<dbReference type="GO" id="GO:0015203">
    <property type="term" value="F:polyamine transmembrane transporter activity"/>
    <property type="evidence" value="ECO:0007669"/>
    <property type="project" value="UniProtKB-ARBA"/>
</dbReference>
<comment type="subcellular location">
    <subcellularLocation>
        <location evidence="1">Cell membrane</location>
        <topology evidence="1">Multi-pass membrane protein</topology>
    </subcellularLocation>
</comment>
<feature type="transmembrane region" description="Helical" evidence="9">
    <location>
        <begin position="456"/>
        <end position="476"/>
    </location>
</feature>
<evidence type="ECO:0000256" key="3">
    <source>
        <dbReference type="ARBA" id="ARBA00022475"/>
    </source>
</evidence>
<feature type="transmembrane region" description="Helical" evidence="9">
    <location>
        <begin position="424"/>
        <end position="444"/>
    </location>
</feature>
<evidence type="ECO:0000256" key="9">
    <source>
        <dbReference type="SAM" id="Phobius"/>
    </source>
</evidence>
<feature type="transmembrane region" description="Helical" evidence="9">
    <location>
        <begin position="255"/>
        <end position="274"/>
    </location>
</feature>
<reference evidence="10" key="1">
    <citation type="submission" date="2021-01" db="EMBL/GenBank/DDBJ databases">
        <authorList>
            <person name="Corre E."/>
            <person name="Pelletier E."/>
            <person name="Niang G."/>
            <person name="Scheremetjew M."/>
            <person name="Finn R."/>
            <person name="Kale V."/>
            <person name="Holt S."/>
            <person name="Cochrane G."/>
            <person name="Meng A."/>
            <person name="Brown T."/>
            <person name="Cohen L."/>
        </authorList>
    </citation>
    <scope>NUCLEOTIDE SEQUENCE</scope>
    <source>
        <strain evidence="10">CCMP 2712</strain>
    </source>
</reference>
<dbReference type="AlphaFoldDB" id="A0A7S4KWY5"/>
<keyword evidence="3" id="KW-1003">Cell membrane</keyword>